<dbReference type="AlphaFoldDB" id="A0A1H9X3B3"/>
<evidence type="ECO:0000313" key="5">
    <source>
        <dbReference type="Proteomes" id="UP000245488"/>
    </source>
</evidence>
<dbReference type="EMBL" id="NXNG01000001">
    <property type="protein sequence ID" value="PWT27903.1"/>
    <property type="molecule type" value="Genomic_DNA"/>
</dbReference>
<dbReference type="RefSeq" id="WP_022757866.1">
    <property type="nucleotide sequence ID" value="NZ_CM009896.1"/>
</dbReference>
<evidence type="ECO:0000313" key="4">
    <source>
        <dbReference type="Proteomes" id="UP000182584"/>
    </source>
</evidence>
<name>A0A1H9X3B3_BUTFI</name>
<dbReference type="Proteomes" id="UP000245488">
    <property type="component" value="Chromosome"/>
</dbReference>
<organism evidence="3 4">
    <name type="scientific">Butyrivibrio fibrisolvens</name>
    <dbReference type="NCBI Taxonomy" id="831"/>
    <lineage>
        <taxon>Bacteria</taxon>
        <taxon>Bacillati</taxon>
        <taxon>Bacillota</taxon>
        <taxon>Clostridia</taxon>
        <taxon>Lachnospirales</taxon>
        <taxon>Lachnospiraceae</taxon>
        <taxon>Butyrivibrio</taxon>
    </lineage>
</organism>
<dbReference type="Proteomes" id="UP000182584">
    <property type="component" value="Unassembled WGS sequence"/>
</dbReference>
<dbReference type="OrthoDB" id="9776116at2"/>
<sequence>MMGKKHNTGTLRLRPDYEALNLPSAQIHFNGFSKTVGRSDGAFRSVFRGRSMELEDLREYVAGDNLRDIDWKSSSRTGEILVRNYVADKKRRFMFVVDTGKNMLGAMPDGHSKTAAGIITAASAAYMCTRAGAEYQILGSMEAGRQERYSCGPGFLEASLRRLEGCYSMSVKLAGRKKALLSDEFNMQLRRITSTPMRSVSLFLITDLYGVLTLDDRLIRSICSVRDLYVLLMEDADWGSSHIYNAQTGVAVSEYLSYSSRMANEISDKKAALLTKAMRNLRACGASYDIVRSTQDITESIIKVLNRGVG</sequence>
<reference evidence="3 4" key="1">
    <citation type="submission" date="2016-10" db="EMBL/GenBank/DDBJ databases">
        <authorList>
            <person name="de Groot N.N."/>
        </authorList>
    </citation>
    <scope>NUCLEOTIDE SEQUENCE [LARGE SCALE GENOMIC DNA]</scope>
    <source>
        <strain evidence="3 4">AR40</strain>
    </source>
</reference>
<reference evidence="2 5" key="2">
    <citation type="submission" date="2017-09" db="EMBL/GenBank/DDBJ databases">
        <title>High-quality draft genome sequence of Butyrivibrio fibrisolvens INBov1, isolated from cow rumen.</title>
        <authorList>
            <person name="Rodriguez Hernaez J."/>
            <person name="Rivarola M."/>
            <person name="Paniego N."/>
            <person name="Cravero S."/>
            <person name="Ceron Cucchi M."/>
            <person name="Martinez M.C."/>
        </authorList>
    </citation>
    <scope>NUCLEOTIDE SEQUENCE [LARGE SCALE GENOMIC DNA]</scope>
    <source>
        <strain evidence="2 5">INBov1</strain>
    </source>
</reference>
<protein>
    <submittedName>
        <fullName evidence="2">DUF58 domain-containing protein</fullName>
    </submittedName>
</protein>
<evidence type="ECO:0000313" key="3">
    <source>
        <dbReference type="EMBL" id="SES40682.1"/>
    </source>
</evidence>
<dbReference type="PANTHER" id="PTHR33608:SF6">
    <property type="entry name" value="BLL2464 PROTEIN"/>
    <property type="match status" value="1"/>
</dbReference>
<keyword evidence="5" id="KW-1185">Reference proteome</keyword>
<proteinExistence type="predicted"/>
<feature type="domain" description="DUF58" evidence="1">
    <location>
        <begin position="56"/>
        <end position="139"/>
    </location>
</feature>
<dbReference type="PANTHER" id="PTHR33608">
    <property type="entry name" value="BLL2464 PROTEIN"/>
    <property type="match status" value="1"/>
</dbReference>
<dbReference type="EMBL" id="FOGJ01000042">
    <property type="protein sequence ID" value="SES40682.1"/>
    <property type="molecule type" value="Genomic_DNA"/>
</dbReference>
<dbReference type="Pfam" id="PF01882">
    <property type="entry name" value="DUF58"/>
    <property type="match status" value="1"/>
</dbReference>
<gene>
    <name evidence="2" type="ORF">CPT75_12725</name>
    <name evidence="3" type="ORF">SAMN04487884_1427</name>
</gene>
<dbReference type="eggNOG" id="COG1721">
    <property type="taxonomic scope" value="Bacteria"/>
</dbReference>
<evidence type="ECO:0000313" key="2">
    <source>
        <dbReference type="EMBL" id="PWT27903.1"/>
    </source>
</evidence>
<dbReference type="InterPro" id="IPR002881">
    <property type="entry name" value="DUF58"/>
</dbReference>
<evidence type="ECO:0000259" key="1">
    <source>
        <dbReference type="Pfam" id="PF01882"/>
    </source>
</evidence>
<accession>A0A1H9X3B3</accession>